<accession>A0AA38FC02</accession>
<evidence type="ECO:0000256" key="2">
    <source>
        <dbReference type="ARBA" id="ARBA00011883"/>
    </source>
</evidence>
<dbReference type="HAMAP" id="MF_00823">
    <property type="entry name" value="AcetylCoA_CT_alpha"/>
    <property type="match status" value="1"/>
</dbReference>
<dbReference type="Gene3D" id="3.90.226.10">
    <property type="entry name" value="2-enoyl-CoA Hydratase, Chain A, domain 1"/>
    <property type="match status" value="1"/>
</dbReference>
<dbReference type="NCBIfam" id="NF004344">
    <property type="entry name" value="PRK05724.1"/>
    <property type="match status" value="1"/>
</dbReference>
<dbReference type="GO" id="GO:0005524">
    <property type="term" value="F:ATP binding"/>
    <property type="evidence" value="ECO:0007669"/>
    <property type="project" value="UniProtKB-KW"/>
</dbReference>
<evidence type="ECO:0000256" key="5">
    <source>
        <dbReference type="ARBA" id="ARBA00022741"/>
    </source>
</evidence>
<dbReference type="InterPro" id="IPR001095">
    <property type="entry name" value="Acetyl_CoA_COase_a_su"/>
</dbReference>
<comment type="catalytic activity">
    <reaction evidence="10">
        <text>N(6)-carboxybiotinyl-L-lysyl-[protein] + acetyl-CoA = N(6)-biotinyl-L-lysyl-[protein] + malonyl-CoA</text>
        <dbReference type="Rhea" id="RHEA:54728"/>
        <dbReference type="Rhea" id="RHEA-COMP:10505"/>
        <dbReference type="Rhea" id="RHEA-COMP:10506"/>
        <dbReference type="ChEBI" id="CHEBI:57288"/>
        <dbReference type="ChEBI" id="CHEBI:57384"/>
        <dbReference type="ChEBI" id="CHEBI:83144"/>
        <dbReference type="ChEBI" id="CHEBI:83145"/>
        <dbReference type="EC" id="2.1.3.15"/>
    </reaction>
</comment>
<keyword evidence="9" id="KW-0275">Fatty acid biosynthesis</keyword>
<organism evidence="13 14">
    <name type="scientific">Taxus chinensis</name>
    <name type="common">Chinese yew</name>
    <name type="synonym">Taxus wallichiana var. chinensis</name>
    <dbReference type="NCBI Taxonomy" id="29808"/>
    <lineage>
        <taxon>Eukaryota</taxon>
        <taxon>Viridiplantae</taxon>
        <taxon>Streptophyta</taxon>
        <taxon>Embryophyta</taxon>
        <taxon>Tracheophyta</taxon>
        <taxon>Spermatophyta</taxon>
        <taxon>Pinopsida</taxon>
        <taxon>Pinidae</taxon>
        <taxon>Conifers II</taxon>
        <taxon>Cupressales</taxon>
        <taxon>Taxaceae</taxon>
        <taxon>Taxus</taxon>
    </lineage>
</organism>
<protein>
    <recommendedName>
        <fullName evidence="2">acetyl-CoA carboxytransferase</fullName>
        <ecNumber evidence="2">2.1.3.15</ecNumber>
    </recommendedName>
</protein>
<keyword evidence="14" id="KW-1185">Reference proteome</keyword>
<dbReference type="GO" id="GO:0009317">
    <property type="term" value="C:acetyl-CoA carboxylase complex"/>
    <property type="evidence" value="ECO:0007669"/>
    <property type="project" value="InterPro"/>
</dbReference>
<reference evidence="13 14" key="1">
    <citation type="journal article" date="2021" name="Nat. Plants">
        <title>The Taxus genome provides insights into paclitaxel biosynthesis.</title>
        <authorList>
            <person name="Xiong X."/>
            <person name="Gou J."/>
            <person name="Liao Q."/>
            <person name="Li Y."/>
            <person name="Zhou Q."/>
            <person name="Bi G."/>
            <person name="Li C."/>
            <person name="Du R."/>
            <person name="Wang X."/>
            <person name="Sun T."/>
            <person name="Guo L."/>
            <person name="Liang H."/>
            <person name="Lu P."/>
            <person name="Wu Y."/>
            <person name="Zhang Z."/>
            <person name="Ro D.K."/>
            <person name="Shang Y."/>
            <person name="Huang S."/>
            <person name="Yan J."/>
        </authorList>
    </citation>
    <scope>NUCLEOTIDE SEQUENCE [LARGE SCALE GENOMIC DNA]</scope>
    <source>
        <strain evidence="13">Ta-2019</strain>
    </source>
</reference>
<dbReference type="InterPro" id="IPR011763">
    <property type="entry name" value="COA_CT_C"/>
</dbReference>
<dbReference type="PROSITE" id="PS50989">
    <property type="entry name" value="COA_CT_CTER"/>
    <property type="match status" value="1"/>
</dbReference>
<keyword evidence="4" id="KW-0808">Transferase</keyword>
<dbReference type="GO" id="GO:0006633">
    <property type="term" value="P:fatty acid biosynthetic process"/>
    <property type="evidence" value="ECO:0007669"/>
    <property type="project" value="UniProtKB-KW"/>
</dbReference>
<name>A0AA38FC02_TAXCH</name>
<dbReference type="PANTHER" id="PTHR42853">
    <property type="entry name" value="ACETYL-COENZYME A CARBOXYLASE CARBOXYL TRANSFERASE SUBUNIT ALPHA"/>
    <property type="match status" value="1"/>
</dbReference>
<dbReference type="Pfam" id="PF03255">
    <property type="entry name" value="ACCA"/>
    <property type="match status" value="1"/>
</dbReference>
<evidence type="ECO:0000256" key="1">
    <source>
        <dbReference type="ARBA" id="ARBA00004956"/>
    </source>
</evidence>
<sequence>MSCPGLSSRYGHMVRCDQYNGLALFPLPMQRSRVRIFPQSATASLNVVAANFKVRKGKKHKKDTEYPWPDKFPADESGPHVFTYVNRFKPLDKPPKKFLLPFEKPLDDLQKRINEVKGMQKETGLDFNHVISELERKYKELMREIYASLTPIQRLNVARHPNRPTCLDHVSNISDTWLELHGDRAGYDDPAIVTGIATIDGLSYMFIGHQKGRNTKENIHRNFAMPTPHGYRKALRLMNEADQFGLPIVTFVDTPGAYADLESERKGQGESIAQNLRSSFGLKVPVISVVIGEGGSGGALAIGTANKMLMLENAVYFVASPEAAAAILYKSAKAAPKAAKRLKITAQELYNFGIADEVIPEPLGGAHSNPLETSKRIKTAVLRNLREMRRMSPEDLKEDRKAKFFALGTCKRGGLDEDRMRNTRKADSPIPESTPPSQPISDMDMDTSLQEYQDRSDCQQHKSVSHDNGTTKSLEKDAVEAAKQKLSKLFIGTQ</sequence>
<dbReference type="PRINTS" id="PR01069">
    <property type="entry name" value="ACCCTRFRASEA"/>
</dbReference>
<keyword evidence="7" id="KW-0067">ATP-binding</keyword>
<gene>
    <name evidence="13" type="ORF">KI387_039369</name>
</gene>
<keyword evidence="5" id="KW-0547">Nucleotide-binding</keyword>
<dbReference type="AlphaFoldDB" id="A0AA38FC02"/>
<dbReference type="InterPro" id="IPR029045">
    <property type="entry name" value="ClpP/crotonase-like_dom_sf"/>
</dbReference>
<keyword evidence="3" id="KW-0444">Lipid biosynthesis</keyword>
<proteinExistence type="inferred from homology"/>
<feature type="non-terminal residue" evidence="13">
    <location>
        <position position="1"/>
    </location>
</feature>
<dbReference type="EC" id="2.1.3.15" evidence="2"/>
<comment type="pathway">
    <text evidence="1">Lipid metabolism; malonyl-CoA biosynthesis; malonyl-CoA from acetyl-CoA: step 1/1.</text>
</comment>
<dbReference type="Proteomes" id="UP000824469">
    <property type="component" value="Unassembled WGS sequence"/>
</dbReference>
<comment type="caution">
    <text evidence="13">The sequence shown here is derived from an EMBL/GenBank/DDBJ whole genome shotgun (WGS) entry which is preliminary data.</text>
</comment>
<evidence type="ECO:0000259" key="12">
    <source>
        <dbReference type="PROSITE" id="PS50989"/>
    </source>
</evidence>
<dbReference type="GO" id="GO:0003989">
    <property type="term" value="F:acetyl-CoA carboxylase activity"/>
    <property type="evidence" value="ECO:0007669"/>
    <property type="project" value="InterPro"/>
</dbReference>
<keyword evidence="6" id="KW-0276">Fatty acid metabolism</keyword>
<evidence type="ECO:0000313" key="14">
    <source>
        <dbReference type="Proteomes" id="UP000824469"/>
    </source>
</evidence>
<feature type="compositionally biased region" description="Basic and acidic residues" evidence="11">
    <location>
        <begin position="415"/>
        <end position="427"/>
    </location>
</feature>
<evidence type="ECO:0000256" key="3">
    <source>
        <dbReference type="ARBA" id="ARBA00022516"/>
    </source>
</evidence>
<evidence type="ECO:0000256" key="6">
    <source>
        <dbReference type="ARBA" id="ARBA00022832"/>
    </source>
</evidence>
<evidence type="ECO:0000313" key="13">
    <source>
        <dbReference type="EMBL" id="KAH9295781.1"/>
    </source>
</evidence>
<evidence type="ECO:0000256" key="7">
    <source>
        <dbReference type="ARBA" id="ARBA00022840"/>
    </source>
</evidence>
<feature type="domain" description="CoA carboxyltransferase C-terminal" evidence="12">
    <location>
        <begin position="133"/>
        <end position="387"/>
    </location>
</feature>
<evidence type="ECO:0000256" key="10">
    <source>
        <dbReference type="ARBA" id="ARBA00049152"/>
    </source>
</evidence>
<evidence type="ECO:0000256" key="11">
    <source>
        <dbReference type="SAM" id="MobiDB-lite"/>
    </source>
</evidence>
<evidence type="ECO:0000256" key="4">
    <source>
        <dbReference type="ARBA" id="ARBA00022679"/>
    </source>
</evidence>
<dbReference type="GO" id="GO:0016743">
    <property type="term" value="F:carboxyl- or carbamoyltransferase activity"/>
    <property type="evidence" value="ECO:0007669"/>
    <property type="project" value="InterPro"/>
</dbReference>
<evidence type="ECO:0000256" key="8">
    <source>
        <dbReference type="ARBA" id="ARBA00023098"/>
    </source>
</evidence>
<dbReference type="EMBL" id="JAHRHJ020000011">
    <property type="protein sequence ID" value="KAH9295781.1"/>
    <property type="molecule type" value="Genomic_DNA"/>
</dbReference>
<feature type="region of interest" description="Disordered" evidence="11">
    <location>
        <begin position="415"/>
        <end position="476"/>
    </location>
</feature>
<dbReference type="NCBIfam" id="NF041504">
    <property type="entry name" value="AccA_sub"/>
    <property type="match status" value="1"/>
</dbReference>
<dbReference type="OMA" id="MRHADKF"/>
<dbReference type="NCBIfam" id="TIGR00513">
    <property type="entry name" value="accA"/>
    <property type="match status" value="1"/>
</dbReference>
<dbReference type="SUPFAM" id="SSF52096">
    <property type="entry name" value="ClpP/crotonase"/>
    <property type="match status" value="1"/>
</dbReference>
<dbReference type="PANTHER" id="PTHR42853:SF3">
    <property type="entry name" value="ACETYL-COENZYME A CARBOXYLASE CARBOXYL TRANSFERASE SUBUNIT ALPHA, CHLOROPLASTIC"/>
    <property type="match status" value="1"/>
</dbReference>
<evidence type="ECO:0000256" key="9">
    <source>
        <dbReference type="ARBA" id="ARBA00023160"/>
    </source>
</evidence>
<keyword evidence="8" id="KW-0443">Lipid metabolism</keyword>